<name>A0ABV9XBG0_9ACTN</name>
<accession>A0ABV9XBG0</accession>
<comment type="caution">
    <text evidence="1">The sequence shown here is derived from an EMBL/GenBank/DDBJ whole genome shotgun (WGS) entry which is preliminary data.</text>
</comment>
<keyword evidence="2" id="KW-1185">Reference proteome</keyword>
<gene>
    <name evidence="1" type="ORF">ACFPM3_06635</name>
</gene>
<dbReference type="Proteomes" id="UP001595829">
    <property type="component" value="Unassembled WGS sequence"/>
</dbReference>
<dbReference type="RefSeq" id="WP_345693764.1">
    <property type="nucleotide sequence ID" value="NZ_BAABIT010000001.1"/>
</dbReference>
<evidence type="ECO:0000313" key="1">
    <source>
        <dbReference type="EMBL" id="MFC5021824.1"/>
    </source>
</evidence>
<evidence type="ECO:0000313" key="2">
    <source>
        <dbReference type="Proteomes" id="UP001595829"/>
    </source>
</evidence>
<protein>
    <submittedName>
        <fullName evidence="1">Uncharacterized protein</fullName>
    </submittedName>
</protein>
<dbReference type="EMBL" id="JBHSJD010000002">
    <property type="protein sequence ID" value="MFC5021824.1"/>
    <property type="molecule type" value="Genomic_DNA"/>
</dbReference>
<organism evidence="1 2">
    <name type="scientific">Streptomyces coeruleoprunus</name>
    <dbReference type="NCBI Taxonomy" id="285563"/>
    <lineage>
        <taxon>Bacteria</taxon>
        <taxon>Bacillati</taxon>
        <taxon>Actinomycetota</taxon>
        <taxon>Actinomycetes</taxon>
        <taxon>Kitasatosporales</taxon>
        <taxon>Streptomycetaceae</taxon>
        <taxon>Streptomyces</taxon>
    </lineage>
</organism>
<reference evidence="2" key="1">
    <citation type="journal article" date="2019" name="Int. J. Syst. Evol. Microbiol.">
        <title>The Global Catalogue of Microorganisms (GCM) 10K type strain sequencing project: providing services to taxonomists for standard genome sequencing and annotation.</title>
        <authorList>
            <consortium name="The Broad Institute Genomics Platform"/>
            <consortium name="The Broad Institute Genome Sequencing Center for Infectious Disease"/>
            <person name="Wu L."/>
            <person name="Ma J."/>
        </authorList>
    </citation>
    <scope>NUCLEOTIDE SEQUENCE [LARGE SCALE GENOMIC DNA]</scope>
    <source>
        <strain evidence="2">CGMCC 4.1648</strain>
    </source>
</reference>
<sequence>MARVLSDRDVEPCLRASNNLQDPSDVLVPHAPFMRRFNITWRRPSSSAG</sequence>
<proteinExistence type="predicted"/>